<accession>C3PUA0</accession>
<comment type="similarity">
    <text evidence="1">Belongs to the papillomaviridae E4 protein family.</text>
</comment>
<reference evidence="4 5" key="1">
    <citation type="journal article" date="2009" name="Virology">
        <title>Genomic diversity and interspecies host infection of alpha12 Macaca fascicularis papillomaviruses (MfPVs).</title>
        <authorList>
            <person name="Chen Z."/>
            <person name="van Doorslaer K."/>
            <person name="Desalle R."/>
            <person name="Wood C.E."/>
            <person name="Kaplan J.R."/>
            <person name="Wagner J.D."/>
            <person name="Burk R.D."/>
        </authorList>
    </citation>
    <scope>NUCLEOTIDE SEQUENCE [LARGE SCALE GENOMIC DNA]</scope>
    <source>
        <strain evidence="4">Mac70</strain>
    </source>
</reference>
<organism evidence="4 5">
    <name type="scientific">Macaca fascicularis papillomavirus 8</name>
    <dbReference type="NCBI Taxonomy" id="471186"/>
    <lineage>
        <taxon>Viruses</taxon>
        <taxon>Monodnaviria</taxon>
        <taxon>Shotokuvirae</taxon>
        <taxon>Cossaviricota</taxon>
        <taxon>Papovaviricetes</taxon>
        <taxon>Zurhausenvirales</taxon>
        <taxon>Papillomaviridae</taxon>
        <taxon>Firstpapillomavirinae</taxon>
        <taxon>Alphapapillomavirus</taxon>
        <taxon>Rhesus papillomavirus type 1</taxon>
    </lineage>
</organism>
<evidence type="ECO:0000313" key="4">
    <source>
        <dbReference type="EMBL" id="ABX56096.1"/>
    </source>
</evidence>
<dbReference type="EMBL" id="EF558842">
    <property type="protein sequence ID" value="ABX56096.1"/>
    <property type="molecule type" value="Genomic_DNA"/>
</dbReference>
<proteinExistence type="inferred from homology"/>
<evidence type="ECO:0000313" key="5">
    <source>
        <dbReference type="Proteomes" id="UP000107063"/>
    </source>
</evidence>
<feature type="region of interest" description="Disordered" evidence="3">
    <location>
        <begin position="27"/>
        <end position="56"/>
    </location>
</feature>
<dbReference type="Proteomes" id="UP000107063">
    <property type="component" value="Segment"/>
</dbReference>
<feature type="non-terminal residue" evidence="4">
    <location>
        <position position="1"/>
    </location>
</feature>
<evidence type="ECO:0000256" key="2">
    <source>
        <dbReference type="ARBA" id="ARBA00022518"/>
    </source>
</evidence>
<evidence type="ECO:0000256" key="3">
    <source>
        <dbReference type="SAM" id="MobiDB-lite"/>
    </source>
</evidence>
<sequence length="90" mass="10110">YILPALCLALPVATRYPLLKLLQDCTPPKSQRRRWGTGDQQQHHQPNEQELQTPQTPLQCGPWTITATHCSLEVSAQTPEGVVITVKLRL</sequence>
<dbReference type="Pfam" id="PF02711">
    <property type="entry name" value="Pap_E4"/>
    <property type="match status" value="1"/>
</dbReference>
<dbReference type="InterPro" id="IPR003861">
    <property type="entry name" value="Papilloma_E4"/>
</dbReference>
<protein>
    <submittedName>
        <fullName evidence="4">E4</fullName>
    </submittedName>
</protein>
<evidence type="ECO:0000256" key="1">
    <source>
        <dbReference type="ARBA" id="ARBA00009551"/>
    </source>
</evidence>
<gene>
    <name evidence="4" type="primary">E4</name>
</gene>
<name>C3PUA0_RHPV1</name>
<keyword evidence="2" id="KW-0244">Early protein</keyword>